<dbReference type="GO" id="GO:0005615">
    <property type="term" value="C:extracellular space"/>
    <property type="evidence" value="ECO:0007669"/>
    <property type="project" value="TreeGrafter"/>
</dbReference>
<feature type="domain" description="Peptidase M14" evidence="8">
    <location>
        <begin position="40"/>
        <end position="314"/>
    </location>
</feature>
<dbReference type="SUPFAM" id="SSF53187">
    <property type="entry name" value="Zn-dependent exopeptidases"/>
    <property type="match status" value="1"/>
</dbReference>
<dbReference type="PANTHER" id="PTHR11705:SF143">
    <property type="entry name" value="SLL0236 PROTEIN"/>
    <property type="match status" value="1"/>
</dbReference>
<dbReference type="Proteomes" id="UP000468388">
    <property type="component" value="Unassembled WGS sequence"/>
</dbReference>
<dbReference type="PANTHER" id="PTHR11705">
    <property type="entry name" value="PROTEASE FAMILY M14 CARBOXYPEPTIDASE A,B"/>
    <property type="match status" value="1"/>
</dbReference>
<keyword evidence="10" id="KW-1185">Reference proteome</keyword>
<comment type="caution">
    <text evidence="9">The sequence shown here is derived from an EMBL/GenBank/DDBJ whole genome shotgun (WGS) entry which is preliminary data.</text>
</comment>
<keyword evidence="4" id="KW-0378">Hydrolase</keyword>
<evidence type="ECO:0000256" key="7">
    <source>
        <dbReference type="SAM" id="SignalP"/>
    </source>
</evidence>
<dbReference type="Pfam" id="PF00246">
    <property type="entry name" value="Peptidase_M14"/>
    <property type="match status" value="1"/>
</dbReference>
<evidence type="ECO:0000256" key="6">
    <source>
        <dbReference type="ARBA" id="ARBA00023049"/>
    </source>
</evidence>
<protein>
    <submittedName>
        <fullName evidence="9">Peptidase</fullName>
    </submittedName>
</protein>
<comment type="cofactor">
    <cofactor evidence="1">
        <name>Zn(2+)</name>
        <dbReference type="ChEBI" id="CHEBI:29105"/>
    </cofactor>
</comment>
<name>A0A6N8J375_9BACT</name>
<feature type="signal peptide" evidence="7">
    <location>
        <begin position="1"/>
        <end position="20"/>
    </location>
</feature>
<dbReference type="GO" id="GO:0004181">
    <property type="term" value="F:metallocarboxypeptidase activity"/>
    <property type="evidence" value="ECO:0007669"/>
    <property type="project" value="InterPro"/>
</dbReference>
<evidence type="ECO:0000256" key="5">
    <source>
        <dbReference type="ARBA" id="ARBA00022833"/>
    </source>
</evidence>
<dbReference type="AlphaFoldDB" id="A0A6N8J375"/>
<dbReference type="SMART" id="SM00631">
    <property type="entry name" value="Zn_pept"/>
    <property type="match status" value="1"/>
</dbReference>
<accession>A0A6N8J375</accession>
<dbReference type="EMBL" id="WRXO01000001">
    <property type="protein sequence ID" value="MVT39211.1"/>
    <property type="molecule type" value="Genomic_DNA"/>
</dbReference>
<proteinExistence type="inferred from homology"/>
<evidence type="ECO:0000313" key="9">
    <source>
        <dbReference type="EMBL" id="MVT39211.1"/>
    </source>
</evidence>
<evidence type="ECO:0000256" key="2">
    <source>
        <dbReference type="ARBA" id="ARBA00005988"/>
    </source>
</evidence>
<organism evidence="9 10">
    <name type="scientific">Chitinophaga oryziterrae</name>
    <dbReference type="NCBI Taxonomy" id="1031224"/>
    <lineage>
        <taxon>Bacteria</taxon>
        <taxon>Pseudomonadati</taxon>
        <taxon>Bacteroidota</taxon>
        <taxon>Chitinophagia</taxon>
        <taxon>Chitinophagales</taxon>
        <taxon>Chitinophagaceae</taxon>
        <taxon>Chitinophaga</taxon>
    </lineage>
</organism>
<reference evidence="9 10" key="1">
    <citation type="submission" date="2019-12" db="EMBL/GenBank/DDBJ databases">
        <title>The draft genomic sequence of strain Chitinophaga oryziterrae JCM 16595.</title>
        <authorList>
            <person name="Zhang X."/>
        </authorList>
    </citation>
    <scope>NUCLEOTIDE SEQUENCE [LARGE SCALE GENOMIC DNA]</scope>
    <source>
        <strain evidence="9 10">JCM 16595</strain>
    </source>
</reference>
<dbReference type="Gene3D" id="3.40.630.10">
    <property type="entry name" value="Zn peptidases"/>
    <property type="match status" value="1"/>
</dbReference>
<dbReference type="RefSeq" id="WP_157297909.1">
    <property type="nucleotide sequence ID" value="NZ_BAAAZB010000005.1"/>
</dbReference>
<keyword evidence="6" id="KW-0482">Metalloprotease</keyword>
<feature type="chain" id="PRO_5026696203" evidence="7">
    <location>
        <begin position="21"/>
        <end position="912"/>
    </location>
</feature>
<gene>
    <name evidence="9" type="ORF">GO495_01330</name>
</gene>
<keyword evidence="3" id="KW-0645">Protease</keyword>
<comment type="similarity">
    <text evidence="2">Belongs to the peptidase M14 family.</text>
</comment>
<dbReference type="GO" id="GO:0008270">
    <property type="term" value="F:zinc ion binding"/>
    <property type="evidence" value="ECO:0007669"/>
    <property type="project" value="InterPro"/>
</dbReference>
<evidence type="ECO:0000313" key="10">
    <source>
        <dbReference type="Proteomes" id="UP000468388"/>
    </source>
</evidence>
<evidence type="ECO:0000256" key="1">
    <source>
        <dbReference type="ARBA" id="ARBA00001947"/>
    </source>
</evidence>
<evidence type="ECO:0000256" key="4">
    <source>
        <dbReference type="ARBA" id="ARBA00022801"/>
    </source>
</evidence>
<sequence>MKKKLYSMLALLLSMATTQAQTIPSPKEHFGFNIGDDYQLATYTQTEAYFKKLAASDRAKLVDIGMTEEGRHQYMLIVSSPENMKQLEKYKAISRQLAHATGLTDEQAKSLAAEGKSVIWIDGGLHATEVVGTHQLIETMWQLVSRTDPETMEILKNDIILFAHANPDGQELVTNWYMRTADPKKRAMNIPRLYEKYVGHDNNRDFYMMNMKESQNISRQLYVEWIPQIMYNHHQRGPNGSVLAGPPYRDPFNHVFDPLIVTSIDAVGAAMNNRLNAEGKPGYTQRAGSQFSTWWNGGLRTAPYFHNMIGLLTEIIGGPTPETVPLVPERLIPNGATPNPVAPQEWHFRQSIDYSVSLNYAVLDYAARYRSELLYNIYRMGRNAIARGDADHWTFYPRYVDSIQTAYKKDKKDSLLASGKKDTVKESAEEYTLGKEDTIAAKYYNNILKNPAYRDARAYIIPADQQDFPTAVKFINALSRAGITIQKATADFTVAGKTYPAGSYVVKTAQAFRPHVIDMFEPQDHPNDFHYAGGPPVRPYDAAGWTLAFQMGVQFDRVLDSVGGPFTQLPYGQIESAPAHTFAVSRTGYLLSPAVNNSFIAVNDLLKAGAKVYRLSNGDFYIPASSKAQESLTRSVAELGITVNAATGSSKDMKAVAPMRIAIWNTYGGSIPAGWVSWLMEQYHYDYKTIYSQEIDAGALRKKYDMIIFVTGAIPDTGKPKKSDYWFGKLPKPEELTAEFKPWLGRISADTSIPQLKTFLEAGGQIFTIGTSTNLAYHLKLPVENALVEKNGKGELKPLAGAKYYIPGSLLTADLDTTAAENRGMHAKNDVYFERSPVFKILPGSNIKQLMWFSTGTPLHSGWAWGQKYLKDGVAAFSVPVGTGKLYAFGPEITFRGQSHSTFKLLFNQLYK</sequence>
<dbReference type="GO" id="GO:0006508">
    <property type="term" value="P:proteolysis"/>
    <property type="evidence" value="ECO:0007669"/>
    <property type="project" value="UniProtKB-KW"/>
</dbReference>
<keyword evidence="5" id="KW-0862">Zinc</keyword>
<dbReference type="CDD" id="cd06240">
    <property type="entry name" value="M14-like"/>
    <property type="match status" value="1"/>
</dbReference>
<dbReference type="OrthoDB" id="9758209at2"/>
<evidence type="ECO:0000259" key="8">
    <source>
        <dbReference type="SMART" id="SM00631"/>
    </source>
</evidence>
<keyword evidence="7" id="KW-0732">Signal</keyword>
<dbReference type="InterPro" id="IPR000834">
    <property type="entry name" value="Peptidase_M14"/>
</dbReference>
<evidence type="ECO:0000256" key="3">
    <source>
        <dbReference type="ARBA" id="ARBA00022670"/>
    </source>
</evidence>